<feature type="transmembrane region" description="Helical" evidence="6">
    <location>
        <begin position="122"/>
        <end position="143"/>
    </location>
</feature>
<feature type="transmembrane region" description="Helical" evidence="6">
    <location>
        <begin position="240"/>
        <end position="258"/>
    </location>
</feature>
<feature type="transmembrane region" description="Helical" evidence="6">
    <location>
        <begin position="155"/>
        <end position="175"/>
    </location>
</feature>
<gene>
    <name evidence="7" type="ORF">PQQ73_36270</name>
</gene>
<comment type="subcellular location">
    <subcellularLocation>
        <location evidence="1">Cell membrane</location>
        <topology evidence="1">Multi-pass membrane protein</topology>
    </subcellularLocation>
</comment>
<name>A0ABW9ERP5_9BURK</name>
<dbReference type="Proteomes" id="UP001629392">
    <property type="component" value="Unassembled WGS sequence"/>
</dbReference>
<protein>
    <submittedName>
        <fullName evidence="7">Cytochrome c oxidase assembly protein</fullName>
    </submittedName>
</protein>
<evidence type="ECO:0000256" key="6">
    <source>
        <dbReference type="SAM" id="Phobius"/>
    </source>
</evidence>
<dbReference type="RefSeq" id="WP_408150555.1">
    <property type="nucleotide sequence ID" value="NZ_JAQQCL010000053.1"/>
</dbReference>
<dbReference type="EMBL" id="JAQQCL010000053">
    <property type="protein sequence ID" value="MFM0721748.1"/>
    <property type="molecule type" value="Genomic_DNA"/>
</dbReference>
<keyword evidence="2" id="KW-1003">Cell membrane</keyword>
<sequence>MMTLLKLLNPWEPSFVFVTVFLLTAALFIRGARRRQPSLGREIAFWSGMTLFYVALHTRVDYYAEHQFSAHRLQHLLLHHLAPLLVMAAYPGNVLRAGLPLPARMKLRRLQRHRFFRNFRSMLLRPSIITIAFVASIFLWLVPSVQFITMLDWRLYFAMNWSVAATGLIYWWMVLDHRQHPPACLSPGMRVMSPIITMTPQILLGAMIAFSSKDLYPIFTICGRAFTDVSAEHDQSLGGLIMWIPAAVLEAVGALLALRRMMHLSGRPAALRPTSIRNTAITS</sequence>
<evidence type="ECO:0000256" key="2">
    <source>
        <dbReference type="ARBA" id="ARBA00022475"/>
    </source>
</evidence>
<evidence type="ECO:0000256" key="4">
    <source>
        <dbReference type="ARBA" id="ARBA00022989"/>
    </source>
</evidence>
<evidence type="ECO:0000313" key="8">
    <source>
        <dbReference type="Proteomes" id="UP001629392"/>
    </source>
</evidence>
<reference evidence="7 8" key="1">
    <citation type="journal article" date="2024" name="Chem. Sci.">
        <title>Discovery of megapolipeptins by genome mining of a Burkholderiales bacteria collection.</title>
        <authorList>
            <person name="Paulo B.S."/>
            <person name="Recchia M.J.J."/>
            <person name="Lee S."/>
            <person name="Fergusson C.H."/>
            <person name="Romanowski S.B."/>
            <person name="Hernandez A."/>
            <person name="Krull N."/>
            <person name="Liu D.Y."/>
            <person name="Cavanagh H."/>
            <person name="Bos A."/>
            <person name="Gray C.A."/>
            <person name="Murphy B.T."/>
            <person name="Linington R.G."/>
            <person name="Eustaquio A.S."/>
        </authorList>
    </citation>
    <scope>NUCLEOTIDE SEQUENCE [LARGE SCALE GENOMIC DNA]</scope>
    <source>
        <strain evidence="7 8">RL17-350-BIC-E</strain>
    </source>
</reference>
<keyword evidence="4 6" id="KW-1133">Transmembrane helix</keyword>
<keyword evidence="5 6" id="KW-0472">Membrane</keyword>
<proteinExistence type="predicted"/>
<evidence type="ECO:0000313" key="7">
    <source>
        <dbReference type="EMBL" id="MFM0721748.1"/>
    </source>
</evidence>
<feature type="transmembrane region" description="Helical" evidence="6">
    <location>
        <begin position="80"/>
        <end position="101"/>
    </location>
</feature>
<comment type="caution">
    <text evidence="7">The sequence shown here is derived from an EMBL/GenBank/DDBJ whole genome shotgun (WGS) entry which is preliminary data.</text>
</comment>
<accession>A0ABW9ERP5</accession>
<feature type="transmembrane region" description="Helical" evidence="6">
    <location>
        <begin position="187"/>
        <end position="210"/>
    </location>
</feature>
<dbReference type="Pfam" id="PF09678">
    <property type="entry name" value="Caa3_CtaG"/>
    <property type="match status" value="1"/>
</dbReference>
<keyword evidence="3 6" id="KW-0812">Transmembrane</keyword>
<dbReference type="InterPro" id="IPR019108">
    <property type="entry name" value="Caa3_assmbl_CtaG-rel"/>
</dbReference>
<feature type="transmembrane region" description="Helical" evidence="6">
    <location>
        <begin position="43"/>
        <end position="60"/>
    </location>
</feature>
<evidence type="ECO:0000256" key="1">
    <source>
        <dbReference type="ARBA" id="ARBA00004651"/>
    </source>
</evidence>
<feature type="transmembrane region" description="Helical" evidence="6">
    <location>
        <begin position="14"/>
        <end position="31"/>
    </location>
</feature>
<evidence type="ECO:0000256" key="5">
    <source>
        <dbReference type="ARBA" id="ARBA00023136"/>
    </source>
</evidence>
<evidence type="ECO:0000256" key="3">
    <source>
        <dbReference type="ARBA" id="ARBA00022692"/>
    </source>
</evidence>
<keyword evidence="8" id="KW-1185">Reference proteome</keyword>
<organism evidence="7 8">
    <name type="scientific">Paraburkholderia strydomiana</name>
    <dbReference type="NCBI Taxonomy" id="1245417"/>
    <lineage>
        <taxon>Bacteria</taxon>
        <taxon>Pseudomonadati</taxon>
        <taxon>Pseudomonadota</taxon>
        <taxon>Betaproteobacteria</taxon>
        <taxon>Burkholderiales</taxon>
        <taxon>Burkholderiaceae</taxon>
        <taxon>Paraburkholderia</taxon>
    </lineage>
</organism>